<accession>F0ELJ6</accession>
<reference evidence="3 4" key="1">
    <citation type="submission" date="2011-01" db="EMBL/GenBank/DDBJ databases">
        <authorList>
            <person name="Muzny D."/>
            <person name="Qin X."/>
            <person name="Deng J."/>
            <person name="Jiang H."/>
            <person name="Liu Y."/>
            <person name="Qu J."/>
            <person name="Song X.-Z."/>
            <person name="Zhang L."/>
            <person name="Thornton R."/>
            <person name="Coyle M."/>
            <person name="Francisco L."/>
            <person name="Jackson L."/>
            <person name="Javaid M."/>
            <person name="Korchina V."/>
            <person name="Kovar C."/>
            <person name="Mata R."/>
            <person name="Mathew T."/>
            <person name="Ngo R."/>
            <person name="Nguyen L."/>
            <person name="Nguyen N."/>
            <person name="Okwuonu G."/>
            <person name="Ongeri F."/>
            <person name="Pham C."/>
            <person name="Simmons D."/>
            <person name="Wilczek-Boney K."/>
            <person name="Hale W."/>
            <person name="Jakkamsetti A."/>
            <person name="Pham P."/>
            <person name="Ruth R."/>
            <person name="San Lucas F."/>
            <person name="Warren J."/>
            <person name="Zhang J."/>
            <person name="Zhao Z."/>
            <person name="Zhou C."/>
            <person name="Zhu D."/>
            <person name="Lee S."/>
            <person name="Bess C."/>
            <person name="Blankenburg K."/>
            <person name="Forbes L."/>
            <person name="Fu Q."/>
            <person name="Gubbala S."/>
            <person name="Hirani K."/>
            <person name="Jayaseelan J.C."/>
            <person name="Lara F."/>
            <person name="Munidasa M."/>
            <person name="Palculict T."/>
            <person name="Patil S."/>
            <person name="Pu L.-L."/>
            <person name="Saada N."/>
            <person name="Tang L."/>
            <person name="Weissenberger G."/>
            <person name="Zhu Y."/>
            <person name="Hemphill L."/>
            <person name="Shang Y."/>
            <person name="Youmans B."/>
            <person name="Ayvaz T."/>
            <person name="Ross M."/>
            <person name="Santibanez J."/>
            <person name="Aqrawi P."/>
            <person name="Gross S."/>
            <person name="Joshi V."/>
            <person name="Fowler G."/>
            <person name="Nazareth L."/>
            <person name="Reid J."/>
            <person name="Worley K."/>
            <person name="Petrosino J."/>
            <person name="Highlander S."/>
            <person name="Gibbs R."/>
        </authorList>
    </citation>
    <scope>NUCLEOTIDE SEQUENCE [LARGE SCALE GENOMIC DNA]</scope>
    <source>
        <strain evidence="3 4">ATCC 12755</strain>
    </source>
</reference>
<dbReference type="HOGENOM" id="CLU_088205_0_0_9"/>
<evidence type="ECO:0000313" key="4">
    <source>
        <dbReference type="Proteomes" id="UP000004835"/>
    </source>
</evidence>
<feature type="domain" description="Elongation factor G-binding protein N-terminal" evidence="1">
    <location>
        <begin position="23"/>
        <end position="106"/>
    </location>
</feature>
<dbReference type="InterPro" id="IPR010841">
    <property type="entry name" value="EF-G-binding_N"/>
</dbReference>
<feature type="domain" description="Elongation factor G-binding protein C-terminal treble-clef zinc-finger" evidence="2">
    <location>
        <begin position="118"/>
        <end position="221"/>
    </location>
</feature>
<evidence type="ECO:0000259" key="1">
    <source>
        <dbReference type="Pfam" id="PF07299"/>
    </source>
</evidence>
<dbReference type="InterPro" id="IPR038344">
    <property type="entry name" value="EF-G_N_sf"/>
</dbReference>
<gene>
    <name evidence="3" type="ORF">HMPREF9087_2288</name>
</gene>
<evidence type="ECO:0000313" key="3">
    <source>
        <dbReference type="EMBL" id="EGC69073.1"/>
    </source>
</evidence>
<dbReference type="AlphaFoldDB" id="F0ELJ6"/>
<organism evidence="3 4">
    <name type="scientific">Enterococcus casseliflavus ATCC 12755</name>
    <dbReference type="NCBI Taxonomy" id="888066"/>
    <lineage>
        <taxon>Bacteria</taxon>
        <taxon>Bacillati</taxon>
        <taxon>Bacillota</taxon>
        <taxon>Bacilli</taxon>
        <taxon>Lactobacillales</taxon>
        <taxon>Enterococcaceae</taxon>
        <taxon>Enterococcus</taxon>
    </lineage>
</organism>
<comment type="caution">
    <text evidence="3">The sequence shown here is derived from an EMBL/GenBank/DDBJ whole genome shotgun (WGS) entry which is preliminary data.</text>
</comment>
<protein>
    <submittedName>
        <fullName evidence="3">Fibronectin-binding protein (FBP)</fullName>
    </submittedName>
</protein>
<proteinExistence type="predicted"/>
<evidence type="ECO:0000259" key="2">
    <source>
        <dbReference type="Pfam" id="PF16571"/>
    </source>
</evidence>
<dbReference type="Pfam" id="PF07299">
    <property type="entry name" value="EF-G-binding_N"/>
    <property type="match status" value="1"/>
</dbReference>
<dbReference type="CDD" id="cd16342">
    <property type="entry name" value="FusC_FusB"/>
    <property type="match status" value="1"/>
</dbReference>
<dbReference type="InterPro" id="IPR032330">
    <property type="entry name" value="EF-G-binding_C"/>
</dbReference>
<sequence length="235" mass="27168">MYDCQESRTAAIGNGKLERRLFMIEPYQFHSIKHQVYQLVRTYQSVNDPRTIKTVETMTKDAIEHFFPEEETAPREILAAFFQHGMTISRSNELLTELKEYVRPFQVPTTKQIEKMFRKVKKLKIPDFASVDLKETTYLAWDDIGSQSKFMIIATEQGFTGLHGHVSTEVKKGICPLCQHEGNVSMFLSLTKSNGDGTYTKRGNYICRDSQRCNQQLEQPANLHDFVSLLQMKDK</sequence>
<dbReference type="EMBL" id="AEWT01000020">
    <property type="protein sequence ID" value="EGC69073.1"/>
    <property type="molecule type" value="Genomic_DNA"/>
</dbReference>
<dbReference type="Pfam" id="PF16571">
    <property type="entry name" value="FBP_C"/>
    <property type="match status" value="1"/>
</dbReference>
<name>F0ELJ6_ENTCA</name>
<dbReference type="Proteomes" id="UP000004835">
    <property type="component" value="Unassembled WGS sequence"/>
</dbReference>
<dbReference type="Gene3D" id="1.20.1280.250">
    <property type="match status" value="1"/>
</dbReference>